<dbReference type="Pfam" id="PF18975">
    <property type="entry name" value="DUF5711"/>
    <property type="match status" value="1"/>
</dbReference>
<accession>A0ABS8DLP1</accession>
<evidence type="ECO:0000313" key="3">
    <source>
        <dbReference type="Proteomes" id="UP001299546"/>
    </source>
</evidence>
<evidence type="ECO:0000313" key="2">
    <source>
        <dbReference type="EMBL" id="MCB7389376.1"/>
    </source>
</evidence>
<dbReference type="SUPFAM" id="SSF63829">
    <property type="entry name" value="Calcium-dependent phosphotriesterase"/>
    <property type="match status" value="1"/>
</dbReference>
<name>A0ABS8DLP1_9FIRM</name>
<dbReference type="EMBL" id="JAJCIS010000023">
    <property type="protein sequence ID" value="MCB7389376.1"/>
    <property type="molecule type" value="Genomic_DNA"/>
</dbReference>
<dbReference type="RefSeq" id="WP_066734500.1">
    <property type="nucleotide sequence ID" value="NZ_JAJCIQ010000022.1"/>
</dbReference>
<proteinExistence type="predicted"/>
<keyword evidence="1" id="KW-0472">Membrane</keyword>
<feature type="transmembrane region" description="Helical" evidence="1">
    <location>
        <begin position="29"/>
        <end position="47"/>
    </location>
</feature>
<reference evidence="2 3" key="1">
    <citation type="submission" date="2021-10" db="EMBL/GenBank/DDBJ databases">
        <title>Collection of gut derived symbiotic bacterial strains cultured from healthy donors.</title>
        <authorList>
            <person name="Lin H."/>
            <person name="Littmann E."/>
            <person name="Kohout C."/>
            <person name="Pamer E.G."/>
        </authorList>
    </citation>
    <scope>NUCLEOTIDE SEQUENCE [LARGE SCALE GENOMIC DNA]</scope>
    <source>
        <strain evidence="2 3">DFI.1.165</strain>
    </source>
</reference>
<comment type="caution">
    <text evidence="2">The sequence shown here is derived from an EMBL/GenBank/DDBJ whole genome shotgun (WGS) entry which is preliminary data.</text>
</comment>
<gene>
    <name evidence="2" type="ORF">LIZ65_19005</name>
</gene>
<dbReference type="Proteomes" id="UP001299546">
    <property type="component" value="Unassembled WGS sequence"/>
</dbReference>
<keyword evidence="1" id="KW-1133">Transmembrane helix</keyword>
<protein>
    <submittedName>
        <fullName evidence="2">DUF5711 family protein</fullName>
    </submittedName>
</protein>
<keyword evidence="1" id="KW-0812">Transmembrane</keyword>
<sequence length="391" mass="44044">MGVIIEVRNPLEDLEEKIKAHKRRFWRKVILTTITLLAAAASTYLLVELQTYNVARTVQSYQDAGNDKNSYMQFSNGVLKYSRDGIAFLNRKAEEQWNQSYQIKNPFLNINKDSVVVGDRGGNDILVFNKKGLRGEVHTNYPVESLAVSENGIVCALLKNENTSLIVCYDAAGNMLVEHRASITGTGYPIGMAISPDGGMLQVSYLCVVDGVQATRIIYYDFHNGGTEESEQQAAEEVYKNEIIPMSFFVDDNTSMLISEQAFYIYKGKDKPALSKKVELNKEVKSVFYDDDYIGFVLKDDSQDKNELRLYNMSGTEKLSKTFEGEYSNVKIADGSVMMFDGKQCAVFTTWGVQKFDGEMEENILDILPLSGINKYLVMSERGIEEVRFGK</sequence>
<keyword evidence="3" id="KW-1185">Reference proteome</keyword>
<organism evidence="2 3">
    <name type="scientific">Bariatricus massiliensis</name>
    <dbReference type="NCBI Taxonomy" id="1745713"/>
    <lineage>
        <taxon>Bacteria</taxon>
        <taxon>Bacillati</taxon>
        <taxon>Bacillota</taxon>
        <taxon>Clostridia</taxon>
        <taxon>Lachnospirales</taxon>
        <taxon>Lachnospiraceae</taxon>
        <taxon>Bariatricus</taxon>
    </lineage>
</organism>
<dbReference type="InterPro" id="IPR043765">
    <property type="entry name" value="DUF5711"/>
</dbReference>
<evidence type="ECO:0000256" key="1">
    <source>
        <dbReference type="SAM" id="Phobius"/>
    </source>
</evidence>